<comment type="caution">
    <text evidence="1">The sequence shown here is derived from an EMBL/GenBank/DDBJ whole genome shotgun (WGS) entry which is preliminary data.</text>
</comment>
<evidence type="ECO:0000313" key="2">
    <source>
        <dbReference type="Proteomes" id="UP000004471"/>
    </source>
</evidence>
<dbReference type="InterPro" id="IPR029058">
    <property type="entry name" value="AB_hydrolase_fold"/>
</dbReference>
<dbReference type="HOGENOM" id="CLU_3301591_0_0_6"/>
<dbReference type="AlphaFoldDB" id="F3FZU7"/>
<accession>F3FZU7</accession>
<name>F3FZU7_PSESX</name>
<evidence type="ECO:0000313" key="1">
    <source>
        <dbReference type="EMBL" id="EGH35739.1"/>
    </source>
</evidence>
<feature type="non-terminal residue" evidence="1">
    <location>
        <position position="40"/>
    </location>
</feature>
<dbReference type="Proteomes" id="UP000004471">
    <property type="component" value="Unassembled WGS sequence"/>
</dbReference>
<sequence>MLTIQGGRRDHAPIFCVPGAGDSVTGFISLADALGPHWPI</sequence>
<dbReference type="EMBL" id="AEAH01003982">
    <property type="protein sequence ID" value="EGH35739.1"/>
    <property type="molecule type" value="Genomic_DNA"/>
</dbReference>
<proteinExistence type="predicted"/>
<protein>
    <submittedName>
        <fullName evidence="1">Amino acid adenylation</fullName>
    </submittedName>
</protein>
<gene>
    <name evidence="1" type="ORF">PSYJA_44581</name>
</gene>
<reference evidence="1 2" key="1">
    <citation type="journal article" date="2011" name="PLoS Pathog.">
        <title>Dynamic evolution of pathogenicity revealed by sequencing and comparative genomics of 19 Pseudomonas syringae isolates.</title>
        <authorList>
            <person name="Baltrus D.A."/>
            <person name="Nishimura M.T."/>
            <person name="Romanchuk A."/>
            <person name="Chang J.H."/>
            <person name="Mukhtar M.S."/>
            <person name="Cherkis K."/>
            <person name="Roach J."/>
            <person name="Grant S.R."/>
            <person name="Jones C.D."/>
            <person name="Dangl J.L."/>
        </authorList>
    </citation>
    <scope>NUCLEOTIDE SEQUENCE [LARGE SCALE GENOMIC DNA]</scope>
    <source>
        <strain evidence="2">M301072PT</strain>
    </source>
</reference>
<dbReference type="Gene3D" id="3.40.50.1820">
    <property type="entry name" value="alpha/beta hydrolase"/>
    <property type="match status" value="1"/>
</dbReference>
<organism evidence="1 2">
    <name type="scientific">Pseudomonas syringae pv. japonica str. M301072</name>
    <dbReference type="NCBI Taxonomy" id="629262"/>
    <lineage>
        <taxon>Bacteria</taxon>
        <taxon>Pseudomonadati</taxon>
        <taxon>Pseudomonadota</taxon>
        <taxon>Gammaproteobacteria</taxon>
        <taxon>Pseudomonadales</taxon>
        <taxon>Pseudomonadaceae</taxon>
        <taxon>Pseudomonas</taxon>
        <taxon>Pseudomonas syringae</taxon>
    </lineage>
</organism>
<dbReference type="SUPFAM" id="SSF53474">
    <property type="entry name" value="alpha/beta-Hydrolases"/>
    <property type="match status" value="1"/>
</dbReference>